<protein>
    <recommendedName>
        <fullName evidence="3">Spiroplasmavirus-related protein</fullName>
    </recommendedName>
</protein>
<dbReference type="Proteomes" id="UP000062963">
    <property type="component" value="Chromosome"/>
</dbReference>
<dbReference type="STRING" id="273035.SKUN_00148"/>
<dbReference type="KEGG" id="skn:SKUN_00148"/>
<organism evidence="1 2">
    <name type="scientific">Spiroplasma kunkelii CR2-3x</name>
    <dbReference type="NCBI Taxonomy" id="273035"/>
    <lineage>
        <taxon>Bacteria</taxon>
        <taxon>Bacillati</taxon>
        <taxon>Mycoplasmatota</taxon>
        <taxon>Mollicutes</taxon>
        <taxon>Entomoplasmatales</taxon>
        <taxon>Spiroplasmataceae</taxon>
        <taxon>Spiroplasma</taxon>
    </lineage>
</organism>
<evidence type="ECO:0008006" key="3">
    <source>
        <dbReference type="Google" id="ProtNLM"/>
    </source>
</evidence>
<accession>A0A0K2JF73</accession>
<reference evidence="1 2" key="1">
    <citation type="journal article" date="2015" name="Genome Announc.">
        <title>Complete Genome Sequence of Spiroplasma kunkelii Strain CR2-3x, Causal Agent of Corn Stunt Disease in Zea mays L.</title>
        <authorList>
            <person name="Davis R.E."/>
            <person name="Shao J."/>
            <person name="Dally E.L."/>
            <person name="Zhao Y."/>
            <person name="Gasparich G.E."/>
            <person name="Gaynor B.J."/>
            <person name="Athey J.C."/>
            <person name="Harrison N.A."/>
            <person name="Donofrio N."/>
        </authorList>
    </citation>
    <scope>NUCLEOTIDE SEQUENCE [LARGE SCALE GENOMIC DNA]</scope>
    <source>
        <strain evidence="1 2">CR2-3x</strain>
    </source>
</reference>
<name>A0A0K2JF73_SPIKU</name>
<dbReference type="PATRIC" id="fig|273035.7.peg.173"/>
<gene>
    <name evidence="1" type="ORF">SKUN_00148</name>
</gene>
<proteinExistence type="predicted"/>
<evidence type="ECO:0000313" key="1">
    <source>
        <dbReference type="EMBL" id="ALA97072.1"/>
    </source>
</evidence>
<dbReference type="EMBL" id="CP010899">
    <property type="protein sequence ID" value="ALA97072.1"/>
    <property type="molecule type" value="Genomic_DNA"/>
</dbReference>
<dbReference type="RefSeq" id="WP_053390423.1">
    <property type="nucleotide sequence ID" value="NZ_CP010899.1"/>
</dbReference>
<sequence>MLGELKDDGGIVLIKRWEDDSKQQEFFKSLYKWEDNTSIPSLPKIDDNVNLIFSIKNRGYKNSIFFKLKYVVVLVLILNLPLSQYPENW</sequence>
<keyword evidence="2" id="KW-1185">Reference proteome</keyword>
<dbReference type="AlphaFoldDB" id="A0A0K2JF73"/>
<evidence type="ECO:0000313" key="2">
    <source>
        <dbReference type="Proteomes" id="UP000062963"/>
    </source>
</evidence>